<dbReference type="PROSITE" id="PS51766">
    <property type="entry name" value="DOCKERIN"/>
    <property type="match status" value="1"/>
</dbReference>
<evidence type="ECO:0000256" key="1">
    <source>
        <dbReference type="ARBA" id="ARBA00011073"/>
    </source>
</evidence>
<dbReference type="GO" id="GO:0004252">
    <property type="term" value="F:serine-type endopeptidase activity"/>
    <property type="evidence" value="ECO:0007669"/>
    <property type="project" value="UniProtKB-UniRule"/>
</dbReference>
<organism evidence="7 8">
    <name type="scientific">Pseudobacteroides cellulosolvens ATCC 35603 = DSM 2933</name>
    <dbReference type="NCBI Taxonomy" id="398512"/>
    <lineage>
        <taxon>Bacteria</taxon>
        <taxon>Bacillati</taxon>
        <taxon>Bacillota</taxon>
        <taxon>Clostridia</taxon>
        <taxon>Eubacteriales</taxon>
        <taxon>Oscillospiraceae</taxon>
        <taxon>Pseudobacteroides</taxon>
    </lineage>
</organism>
<dbReference type="GO" id="GO:0006508">
    <property type="term" value="P:proteolysis"/>
    <property type="evidence" value="ECO:0007669"/>
    <property type="project" value="UniProtKB-KW"/>
</dbReference>
<dbReference type="Gene3D" id="2.60.40.1080">
    <property type="match status" value="2"/>
</dbReference>
<evidence type="ECO:0000256" key="3">
    <source>
        <dbReference type="ARBA" id="ARBA00022801"/>
    </source>
</evidence>
<evidence type="ECO:0000313" key="8">
    <source>
        <dbReference type="Proteomes" id="UP000036923"/>
    </source>
</evidence>
<dbReference type="PROSITE" id="PS00018">
    <property type="entry name" value="EF_HAND_1"/>
    <property type="match status" value="1"/>
</dbReference>
<dbReference type="STRING" id="398512.Bccel_1059"/>
<feature type="active site" description="Charge relay system" evidence="5">
    <location>
        <position position="99"/>
    </location>
</feature>
<dbReference type="InterPro" id="IPR008969">
    <property type="entry name" value="CarboxyPept-like_regulatory"/>
</dbReference>
<dbReference type="InterPro" id="IPR013783">
    <property type="entry name" value="Ig-like_fold"/>
</dbReference>
<evidence type="ECO:0000259" key="6">
    <source>
        <dbReference type="PROSITE" id="PS51766"/>
    </source>
</evidence>
<dbReference type="SUPFAM" id="SSF63446">
    <property type="entry name" value="Type I dockerin domain"/>
    <property type="match status" value="1"/>
</dbReference>
<gene>
    <name evidence="7" type="ORF">Bccel_1059</name>
</gene>
<dbReference type="InterPro" id="IPR036439">
    <property type="entry name" value="Dockerin_dom_sf"/>
</dbReference>
<feature type="active site" description="Charge relay system" evidence="5">
    <location>
        <position position="254"/>
    </location>
</feature>
<evidence type="ECO:0000256" key="2">
    <source>
        <dbReference type="ARBA" id="ARBA00022670"/>
    </source>
</evidence>
<dbReference type="PANTHER" id="PTHR43806:SF11">
    <property type="entry name" value="CEREVISIN-RELATED"/>
    <property type="match status" value="1"/>
</dbReference>
<dbReference type="GO" id="GO:0000272">
    <property type="term" value="P:polysaccharide catabolic process"/>
    <property type="evidence" value="ECO:0007669"/>
    <property type="project" value="InterPro"/>
</dbReference>
<dbReference type="Gene3D" id="2.60.40.10">
    <property type="entry name" value="Immunoglobulins"/>
    <property type="match status" value="1"/>
</dbReference>
<dbReference type="InterPro" id="IPR008964">
    <property type="entry name" value="Invasin/intimin_cell_adhesion"/>
</dbReference>
<dbReference type="RefSeq" id="WP_050753132.1">
    <property type="nucleotide sequence ID" value="NZ_LGTC01000001.1"/>
</dbReference>
<dbReference type="GO" id="GO:0004553">
    <property type="term" value="F:hydrolase activity, hydrolyzing O-glycosyl compounds"/>
    <property type="evidence" value="ECO:0007669"/>
    <property type="project" value="InterPro"/>
</dbReference>
<dbReference type="Proteomes" id="UP000036923">
    <property type="component" value="Unassembled WGS sequence"/>
</dbReference>
<dbReference type="InterPro" id="IPR036852">
    <property type="entry name" value="Peptidase_S8/S53_dom_sf"/>
</dbReference>
<dbReference type="PROSITE" id="PS51892">
    <property type="entry name" value="SUBTILASE"/>
    <property type="match status" value="1"/>
</dbReference>
<keyword evidence="4 5" id="KW-0720">Serine protease</keyword>
<dbReference type="PATRIC" id="fig|398512.5.peg.1097"/>
<evidence type="ECO:0000256" key="4">
    <source>
        <dbReference type="ARBA" id="ARBA00022825"/>
    </source>
</evidence>
<comment type="similarity">
    <text evidence="1 5">Belongs to the peptidase S8 family.</text>
</comment>
<proteinExistence type="inferred from homology"/>
<sequence>MMLINYPGTIFSNTVIAQQNTIEKSPDHSLHSDEALSDCSHDECDGHSHEALCVCSHDECDGHSHEAFCDYSHDKCDGHSHEAICDCASCGDIKIAVFDSGISNIDTAGRVSFVEDKEILSTHGNIIASNLRNMIPNSKLYDVRILNNKNEGTYSNFAKGIDWAVENDIDIISLSVVGFEASSILEKAIKKAEDNNILVIAAAGNESSDKPLYPAAYTTVISVGAVNENSKITQYSNYGEYVDVYAIPLYEGTSYSTQSIVADAAKIIENNPSISVKEIREHITNGKIKNDIEQNGSVDGILYAAACAHTFNGSYTTTKQPTCTATGTKVGKCTKCGAVLSTVSIAALGHSYGSWTTTKSATCTTAGSRKRTCSRCSDIDTDTIAATGHTFNGSYTTSKQPTCTATGTKVGKCTKCDAVVSTVSIAALGHSYGAWTTKAATCTTAGSRKRTCSRCSDIDTETIAATGHSFNGSYTTSKEPTCTATGTKEGRCTKCDAVVSTVSIAALGHSYGAWTTNAATCTTAGSRKRTCSRCPDTDTETIAATGHTFNGSYTTSKEPTCTVNGTKEGRCTKCNTVVSTVSIAALGHDFNSWTVVQEETCTNPGGKIGSCSRCSERTSQSIPATGHTFNGSYAVEKEPTCTDEGTKVGRCTKCNAVVSTVSIPSLGNGSHSFSGSYTTTKEPTCTEPGKKEGRCTRCNAVVSTVSIPALGHDFSSWTVVQEETCTNPGGKIGSCSRCSERTSQSIPATGHTFNGSYAVEKEPTCIDEGTKVGRCTKCGTVVSTVSIPSLGNGSHSFNGSYTTTKEPTCTEPGKKEGICTRCDAVVSTVSIPALGHDFNSWTIVQKETCTNPGGKIGSCSRCSERTSQSIPPTGHKFDGSYETDKEPTCTDEGTKVGKCTKCGTVVSTVSIPSLGNGSHSFSGSYTTTKEPTCTEPGKKEGICTRCDAVVSTVSIPKLGHDFNSWTIVQKETCTNPGGRIGSCSRCSEKTTESIPPTGHDFDGIYETDKKPTCIDEGTKVGRCTKCKTVVSKISTPSLGKTGHTFNGSYVVDKKPTCTEKGTMKGMCTVCEEVVSTVDTPPLGGSHKFDGSFTVVKKPTCSQDGKQEGLCIRCGDVILSQDIPAHHKIIDSTFKITPSIETINGFNKEGSTIRVSATCSSCGNVDLTNKTVISSSNNSVATVSNGRIISGEKAGSATMTASYEGYRAVCNVNVLSPNAPKLRSLTIIPGSETITEFNKRGSKAKVMAIFDNGAYDVTSNISFTSGNSKIAYVDNEGYIKSGLITEGTTLITAAYEGKTATCSVKVDMESEVDTKPLSLGKTNGGITIPEDLPVIGGYELEFGLDFIPATLNFGKEEFKIAVGVNDVKSVGENWRDFKNTLVDAKKGIYTVSRLKSVMSGFGAKTGKFSVTKGWKPELDVYGYIEGVMVNGVPTVTNGSITLMVEANYTSQTQYMIGPFPVYFEIGGGIKLESICNIKGISSGFSNIKTSSELKITPRFEVGGGIGVANVLTIGGTGEAELEFLVRDDGDYIKITLTGGLNLKVKALFFEAKKSIAKGTWNIYESLPTNNYMALPPPEFDKFDMYNLNEYSLMQRDYINRPSVWNGNGQTQPPMGNSAAPEYTNKEVKVLGTNIYPNAQPQLVNYGDGQILVWVSDNKERTSSNRTMLVYSIYDKESNSWSEPMAVADDGTADFYPQLAADGSNIYVVWQNSNKKFADDVTLEQVASSGEIAVSKFDVQTNTFGSAVQLTQNDLLDTLPKIAAEGNKAYITWTSNNESDIFGVKGKNSIYYCELEDDKWSSPKLLSEGLNAVPSISAGFIENSFTVAYVLDGDNVLDTINDREIYTVRPGSTSTRLTNNNTLDSAPAFSVFNGKHALYWYNEGNISYINGLGTMPSSVFKGPKAGLKDEFKVLTGNNNELAIIWPSTANGSTEIYSAIYDADSSEWSEAVKISNIGKEILTPEGVFDSNGNLKIAFNKLTQLSGGNEQADLCVIKLTPSYNLSVDSISFDHSKVIPGTQLGIDVDVTNNGEIGVEEVVVDIMENGEVINSSSVKVSIKPGETKNITALMDLPDTITKKTYSIKVTASEDEEYNLDDNTKQFTIGYTDITLQIERYNEGNIEHVAANILNLSHVPSGAVLKVTKGSEDGEVIDTKVIDNVEGIVKYEYKFDKNELCAGKDTELLYFTVTADEEELYTSDNSQLIALNSDKAKISGYVSVDFEYLPDVEAQIKSGFTVKLAGTDISTKTDANGHFILSGIPEDMNEYTLEISKPGYLKRNVNATGTGNVLVSSEDTPIILWAGDIAINGVQNGAINIMDLMQLAKAFNTISTDDGYEVDLDINRDGAINMADIFIIIKNFNTSSSSY</sequence>
<evidence type="ECO:0000256" key="5">
    <source>
        <dbReference type="PROSITE-ProRule" id="PRU01240"/>
    </source>
</evidence>
<dbReference type="SMART" id="SM00635">
    <property type="entry name" value="BID_2"/>
    <property type="match status" value="2"/>
</dbReference>
<name>A0A0L6JJ78_9FIRM</name>
<dbReference type="Gene3D" id="2.60.40.4130">
    <property type="match status" value="1"/>
</dbReference>
<evidence type="ECO:0000313" key="7">
    <source>
        <dbReference type="EMBL" id="KNY25799.1"/>
    </source>
</evidence>
<dbReference type="SUPFAM" id="SSF49373">
    <property type="entry name" value="Invasin/intimin cell-adhesion fragments"/>
    <property type="match status" value="1"/>
</dbReference>
<dbReference type="eggNOG" id="COG5263">
    <property type="taxonomic scope" value="Bacteria"/>
</dbReference>
<protein>
    <submittedName>
        <fullName evidence="7">Peptidase S8 and S53 subtilisin kexin sedolisin</fullName>
    </submittedName>
</protein>
<dbReference type="PANTHER" id="PTHR43806">
    <property type="entry name" value="PEPTIDASE S8"/>
    <property type="match status" value="1"/>
</dbReference>
<dbReference type="PROSITE" id="PS00448">
    <property type="entry name" value="CLOS_CELLULOSOME_RPT"/>
    <property type="match status" value="1"/>
</dbReference>
<feature type="domain" description="Dockerin" evidence="6">
    <location>
        <begin position="2295"/>
        <end position="2364"/>
    </location>
</feature>
<dbReference type="eggNOG" id="COG2247">
    <property type="taxonomic scope" value="Bacteria"/>
</dbReference>
<dbReference type="SUPFAM" id="SSF52743">
    <property type="entry name" value="Subtilisin-like"/>
    <property type="match status" value="1"/>
</dbReference>
<comment type="caution">
    <text evidence="7">The sequence shown here is derived from an EMBL/GenBank/DDBJ whole genome shotgun (WGS) entry which is preliminary data.</text>
</comment>
<dbReference type="InterPro" id="IPR003343">
    <property type="entry name" value="Big_2"/>
</dbReference>
<dbReference type="eggNOG" id="COG1404">
    <property type="taxonomic scope" value="Bacteria"/>
</dbReference>
<dbReference type="InterPro" id="IPR016134">
    <property type="entry name" value="Dockerin_dom"/>
</dbReference>
<dbReference type="SUPFAM" id="SSF49464">
    <property type="entry name" value="Carboxypeptidase regulatory domain-like"/>
    <property type="match status" value="1"/>
</dbReference>
<dbReference type="EMBL" id="LGTC01000001">
    <property type="protein sequence ID" value="KNY25799.1"/>
    <property type="molecule type" value="Genomic_DNA"/>
</dbReference>
<dbReference type="Gene3D" id="3.40.50.200">
    <property type="entry name" value="Peptidase S8/S53 domain"/>
    <property type="match status" value="1"/>
</dbReference>
<feature type="active site" description="Charge relay system" evidence="5">
    <location>
        <position position="123"/>
    </location>
</feature>
<dbReference type="Pfam" id="PF00404">
    <property type="entry name" value="Dockerin_1"/>
    <property type="match status" value="1"/>
</dbReference>
<dbReference type="InterPro" id="IPR050131">
    <property type="entry name" value="Peptidase_S8_subtilisin-like"/>
</dbReference>
<dbReference type="Pfam" id="PF00082">
    <property type="entry name" value="Peptidase_S8"/>
    <property type="match status" value="1"/>
</dbReference>
<dbReference type="InterPro" id="IPR000209">
    <property type="entry name" value="Peptidase_S8/S53_dom"/>
</dbReference>
<keyword evidence="8" id="KW-1185">Reference proteome</keyword>
<reference evidence="8" key="1">
    <citation type="submission" date="2015-07" db="EMBL/GenBank/DDBJ databases">
        <title>Near-Complete Genome Sequence of the Cellulolytic Bacterium Bacteroides (Pseudobacteroides) cellulosolvens ATCC 35603.</title>
        <authorList>
            <person name="Dassa B."/>
            <person name="Utturkar S.M."/>
            <person name="Klingeman D.M."/>
            <person name="Hurt R.A."/>
            <person name="Keller M."/>
            <person name="Xu J."/>
            <person name="Reddy Y.H.K."/>
            <person name="Borovok I."/>
            <person name="Grinberg I.R."/>
            <person name="Lamed R."/>
            <person name="Zhivin O."/>
            <person name="Bayer E.A."/>
            <person name="Brown S.D."/>
        </authorList>
    </citation>
    <scope>NUCLEOTIDE SEQUENCE [LARGE SCALE GENOMIC DNA]</scope>
    <source>
        <strain evidence="8">DSM 2933</strain>
    </source>
</reference>
<keyword evidence="3 5" id="KW-0378">Hydrolase</keyword>
<keyword evidence="2 5" id="KW-0645">Protease</keyword>
<dbReference type="InterPro" id="IPR002105">
    <property type="entry name" value="Dockerin_1_rpt"/>
</dbReference>
<accession>A0A0L6JJ78</accession>
<dbReference type="InterPro" id="IPR018247">
    <property type="entry name" value="EF_Hand_1_Ca_BS"/>
</dbReference>